<comment type="similarity">
    <text evidence="2 6">Belongs to the CDC50/LEM3 family.</text>
</comment>
<evidence type="ECO:0000313" key="9">
    <source>
        <dbReference type="EnsemblMetazoa" id="HelroP88502"/>
    </source>
</evidence>
<dbReference type="RefSeq" id="XP_009028225.1">
    <property type="nucleotide sequence ID" value="XM_009029977.1"/>
</dbReference>
<evidence type="ECO:0008006" key="11">
    <source>
        <dbReference type="Google" id="ProtNLM"/>
    </source>
</evidence>
<dbReference type="AlphaFoldDB" id="T1G734"/>
<dbReference type="Pfam" id="PF03381">
    <property type="entry name" value="CDC50"/>
    <property type="match status" value="1"/>
</dbReference>
<feature type="transmembrane region" description="Helical" evidence="7">
    <location>
        <begin position="21"/>
        <end position="43"/>
    </location>
</feature>
<evidence type="ECO:0000256" key="1">
    <source>
        <dbReference type="ARBA" id="ARBA00004141"/>
    </source>
</evidence>
<keyword evidence="5 6" id="KW-0472">Membrane</keyword>
<comment type="subcellular location">
    <subcellularLocation>
        <location evidence="1">Membrane</location>
        <topology evidence="1">Multi-pass membrane protein</topology>
    </subcellularLocation>
</comment>
<dbReference type="STRING" id="6412.T1G734"/>
<protein>
    <recommendedName>
        <fullName evidence="11">P4-ATPase flippase complex beta subunit TMEM30A</fullName>
    </recommendedName>
</protein>
<dbReference type="EMBL" id="KB097599">
    <property type="protein sequence ID" value="ESN93664.1"/>
    <property type="molecule type" value="Genomic_DNA"/>
</dbReference>
<proteinExistence type="inferred from homology"/>
<dbReference type="PANTHER" id="PTHR10926">
    <property type="entry name" value="CELL CYCLE CONTROL PROTEIN 50"/>
    <property type="match status" value="1"/>
</dbReference>
<dbReference type="OrthoDB" id="340608at2759"/>
<dbReference type="CTD" id="20216881"/>
<dbReference type="InterPro" id="IPR005045">
    <property type="entry name" value="CDC50/LEM3_fam"/>
</dbReference>
<dbReference type="HOGENOM" id="CLU_025025_1_0_1"/>
<reference evidence="10" key="1">
    <citation type="submission" date="2012-12" db="EMBL/GenBank/DDBJ databases">
        <authorList>
            <person name="Hellsten U."/>
            <person name="Grimwood J."/>
            <person name="Chapman J.A."/>
            <person name="Shapiro H."/>
            <person name="Aerts A."/>
            <person name="Otillar R.P."/>
            <person name="Terry A.Y."/>
            <person name="Boore J.L."/>
            <person name="Simakov O."/>
            <person name="Marletaz F."/>
            <person name="Cho S.-J."/>
            <person name="Edsinger-Gonzales E."/>
            <person name="Havlak P."/>
            <person name="Kuo D.-H."/>
            <person name="Larsson T."/>
            <person name="Lv J."/>
            <person name="Arendt D."/>
            <person name="Savage R."/>
            <person name="Osoegawa K."/>
            <person name="de Jong P."/>
            <person name="Lindberg D.R."/>
            <person name="Seaver E.C."/>
            <person name="Weisblat D.A."/>
            <person name="Putnam N.H."/>
            <person name="Grigoriev I.V."/>
            <person name="Rokhsar D.S."/>
        </authorList>
    </citation>
    <scope>NUCLEOTIDE SEQUENCE</scope>
</reference>
<dbReference type="GO" id="GO:0015247">
    <property type="term" value="F:aminophospholipid flippase activity"/>
    <property type="evidence" value="ECO:0000318"/>
    <property type="project" value="GO_Central"/>
</dbReference>
<evidence type="ECO:0000256" key="6">
    <source>
        <dbReference type="PIRNR" id="PIRNR015840"/>
    </source>
</evidence>
<keyword evidence="10" id="KW-1185">Reference proteome</keyword>
<evidence type="ECO:0000256" key="5">
    <source>
        <dbReference type="ARBA" id="ARBA00023136"/>
    </source>
</evidence>
<gene>
    <name evidence="9" type="primary">20216881</name>
    <name evidence="8" type="ORF">HELRODRAFT_88502</name>
</gene>
<dbReference type="PIRSF" id="PIRSF015840">
    <property type="entry name" value="DUF284_TM_euk"/>
    <property type="match status" value="1"/>
</dbReference>
<dbReference type="GO" id="GO:0005783">
    <property type="term" value="C:endoplasmic reticulum"/>
    <property type="evidence" value="ECO:0000318"/>
    <property type="project" value="GO_Central"/>
</dbReference>
<dbReference type="GeneID" id="20216881"/>
<dbReference type="OMA" id="AWKPLYT"/>
<feature type="transmembrane region" description="Helical" evidence="7">
    <location>
        <begin position="310"/>
        <end position="334"/>
    </location>
</feature>
<reference evidence="9" key="3">
    <citation type="submission" date="2015-06" db="UniProtKB">
        <authorList>
            <consortium name="EnsemblMetazoa"/>
        </authorList>
    </citation>
    <scope>IDENTIFICATION</scope>
</reference>
<reference evidence="8 10" key="2">
    <citation type="journal article" date="2013" name="Nature">
        <title>Insights into bilaterian evolution from three spiralian genomes.</title>
        <authorList>
            <person name="Simakov O."/>
            <person name="Marletaz F."/>
            <person name="Cho S.J."/>
            <person name="Edsinger-Gonzales E."/>
            <person name="Havlak P."/>
            <person name="Hellsten U."/>
            <person name="Kuo D.H."/>
            <person name="Larsson T."/>
            <person name="Lv J."/>
            <person name="Arendt D."/>
            <person name="Savage R."/>
            <person name="Osoegawa K."/>
            <person name="de Jong P."/>
            <person name="Grimwood J."/>
            <person name="Chapman J.A."/>
            <person name="Shapiro H."/>
            <person name="Aerts A."/>
            <person name="Otillar R.P."/>
            <person name="Terry A.Y."/>
            <person name="Boore J.L."/>
            <person name="Grigoriev I.V."/>
            <person name="Lindberg D.R."/>
            <person name="Seaver E.C."/>
            <person name="Weisblat D.A."/>
            <person name="Putnam N.H."/>
            <person name="Rokhsar D.S."/>
        </authorList>
    </citation>
    <scope>NUCLEOTIDE SEQUENCE</scope>
</reference>
<evidence type="ECO:0000256" key="3">
    <source>
        <dbReference type="ARBA" id="ARBA00022692"/>
    </source>
</evidence>
<dbReference type="eggNOG" id="KOG2952">
    <property type="taxonomic scope" value="Eukaryota"/>
</dbReference>
<evidence type="ECO:0000313" key="10">
    <source>
        <dbReference type="Proteomes" id="UP000015101"/>
    </source>
</evidence>
<dbReference type="KEGG" id="hro:HELRODRAFT_88502"/>
<name>T1G734_HELRO</name>
<dbReference type="EnsemblMetazoa" id="HelroT88502">
    <property type="protein sequence ID" value="HelroP88502"/>
    <property type="gene ID" value="HelroG88502"/>
</dbReference>
<keyword evidence="3 7" id="KW-0812">Transmembrane</keyword>
<dbReference type="EMBL" id="AMQM01007347">
    <property type="status" value="NOT_ANNOTATED_CDS"/>
    <property type="molecule type" value="Genomic_DNA"/>
</dbReference>
<organism evidence="9 10">
    <name type="scientific">Helobdella robusta</name>
    <name type="common">Californian leech</name>
    <dbReference type="NCBI Taxonomy" id="6412"/>
    <lineage>
        <taxon>Eukaryota</taxon>
        <taxon>Metazoa</taxon>
        <taxon>Spiralia</taxon>
        <taxon>Lophotrochozoa</taxon>
        <taxon>Annelida</taxon>
        <taxon>Clitellata</taxon>
        <taxon>Hirudinea</taxon>
        <taxon>Rhynchobdellida</taxon>
        <taxon>Glossiphoniidae</taxon>
        <taxon>Helobdella</taxon>
    </lineage>
</organism>
<sequence length="339" mass="38670">SDSKFKQQKLPAWQPILTAESVLPLLFAVGVSFIPIGIAFLIVTNAVKEKVIDYTYCVSVDNANATCANIISDNITTVCKCQVQFNLESDYPAPVFLYYKLKNFYQNHRRYVKSRDDDQLLGKDKTGMSISECEPFYKDSNTGLYYAPCGAIANSLFNDTFSLSYQLNDPNITNSDMNIAVNLIKRNIAWLTDRNSKFHNPQDFFDDSITVFKKSIQPLNWRKNVYQLDTEDPTNNGYNNEELMVWMRVAAFHNFRKLHRHINHTGLFKNGLKSGNYSFIIEYNYPVTKFDGRKKLILTTTSFLGGKNSFLGIAYLVVGCLSIVIGVIFVIIHFRVGKK</sequence>
<dbReference type="Proteomes" id="UP000015101">
    <property type="component" value="Unassembled WGS sequence"/>
</dbReference>
<evidence type="ECO:0000256" key="7">
    <source>
        <dbReference type="SAM" id="Phobius"/>
    </source>
</evidence>
<dbReference type="InParanoid" id="T1G734"/>
<evidence type="ECO:0000313" key="8">
    <source>
        <dbReference type="EMBL" id="ESN93664.1"/>
    </source>
</evidence>
<accession>T1G734</accession>
<dbReference type="GO" id="GO:0045332">
    <property type="term" value="P:phospholipid translocation"/>
    <property type="evidence" value="ECO:0000318"/>
    <property type="project" value="GO_Central"/>
</dbReference>
<evidence type="ECO:0000256" key="4">
    <source>
        <dbReference type="ARBA" id="ARBA00022989"/>
    </source>
</evidence>
<evidence type="ECO:0000256" key="2">
    <source>
        <dbReference type="ARBA" id="ARBA00009457"/>
    </source>
</evidence>
<dbReference type="GO" id="GO:0005794">
    <property type="term" value="C:Golgi apparatus"/>
    <property type="evidence" value="ECO:0000318"/>
    <property type="project" value="GO_Central"/>
</dbReference>
<keyword evidence="4 7" id="KW-1133">Transmembrane helix</keyword>
<dbReference type="GO" id="GO:0005886">
    <property type="term" value="C:plasma membrane"/>
    <property type="evidence" value="ECO:0000318"/>
    <property type="project" value="GO_Central"/>
</dbReference>
<dbReference type="PANTHER" id="PTHR10926:SF0">
    <property type="entry name" value="CDC50, ISOFORM A"/>
    <property type="match status" value="1"/>
</dbReference>